<protein>
    <submittedName>
        <fullName evidence="2">Uncharacterized protein</fullName>
    </submittedName>
</protein>
<feature type="region of interest" description="Disordered" evidence="1">
    <location>
        <begin position="118"/>
        <end position="211"/>
    </location>
</feature>
<feature type="compositionally biased region" description="Basic residues" evidence="1">
    <location>
        <begin position="15"/>
        <end position="45"/>
    </location>
</feature>
<feature type="compositionally biased region" description="Basic and acidic residues" evidence="1">
    <location>
        <begin position="73"/>
        <end position="91"/>
    </location>
</feature>
<dbReference type="EMBL" id="SRPW01000339">
    <property type="protein sequence ID" value="KAG6015493.1"/>
    <property type="molecule type" value="Genomic_DNA"/>
</dbReference>
<evidence type="ECO:0000313" key="2">
    <source>
        <dbReference type="EMBL" id="KAG6015493.1"/>
    </source>
</evidence>
<feature type="region of interest" description="Disordered" evidence="1">
    <location>
        <begin position="255"/>
        <end position="299"/>
    </location>
</feature>
<evidence type="ECO:0000313" key="3">
    <source>
        <dbReference type="Proteomes" id="UP000748025"/>
    </source>
</evidence>
<feature type="compositionally biased region" description="Basic and acidic residues" evidence="1">
    <location>
        <begin position="132"/>
        <end position="146"/>
    </location>
</feature>
<feature type="compositionally biased region" description="Basic residues" evidence="1">
    <location>
        <begin position="153"/>
        <end position="165"/>
    </location>
</feature>
<accession>A0A9P7NEL9</accession>
<organism evidence="2 3">
    <name type="scientific">Claviceps pusilla</name>
    <dbReference type="NCBI Taxonomy" id="123648"/>
    <lineage>
        <taxon>Eukaryota</taxon>
        <taxon>Fungi</taxon>
        <taxon>Dikarya</taxon>
        <taxon>Ascomycota</taxon>
        <taxon>Pezizomycotina</taxon>
        <taxon>Sordariomycetes</taxon>
        <taxon>Hypocreomycetidae</taxon>
        <taxon>Hypocreales</taxon>
        <taxon>Clavicipitaceae</taxon>
        <taxon>Claviceps</taxon>
    </lineage>
</organism>
<dbReference type="AlphaFoldDB" id="A0A9P7NEL9"/>
<name>A0A9P7NEL9_9HYPO</name>
<feature type="compositionally biased region" description="Acidic residues" evidence="1">
    <location>
        <begin position="263"/>
        <end position="288"/>
    </location>
</feature>
<feature type="compositionally biased region" description="Low complexity" evidence="1">
    <location>
        <begin position="171"/>
        <end position="200"/>
    </location>
</feature>
<dbReference type="OrthoDB" id="4961497at2759"/>
<dbReference type="Proteomes" id="UP000748025">
    <property type="component" value="Unassembled WGS sequence"/>
</dbReference>
<evidence type="ECO:0000256" key="1">
    <source>
        <dbReference type="SAM" id="MobiDB-lite"/>
    </source>
</evidence>
<feature type="region of interest" description="Disordered" evidence="1">
    <location>
        <begin position="1"/>
        <end position="91"/>
    </location>
</feature>
<comment type="caution">
    <text evidence="2">The sequence shown here is derived from an EMBL/GenBank/DDBJ whole genome shotgun (WGS) entry which is preliminary data.</text>
</comment>
<proteinExistence type="predicted"/>
<gene>
    <name evidence="2" type="ORF">E4U43_005199</name>
</gene>
<reference evidence="2" key="1">
    <citation type="journal article" date="2020" name="bioRxiv">
        <title>Whole genome comparisons of ergot fungi reveals the divergence and evolution of species within the genus Claviceps are the result of varying mechanisms driving genome evolution and host range expansion.</title>
        <authorList>
            <person name="Wyka S.A."/>
            <person name="Mondo S.J."/>
            <person name="Liu M."/>
            <person name="Dettman J."/>
            <person name="Nalam V."/>
            <person name="Broders K.D."/>
        </authorList>
    </citation>
    <scope>NUCLEOTIDE SEQUENCE</scope>
    <source>
        <strain evidence="2">CCC 602</strain>
    </source>
</reference>
<sequence length="322" mass="35634">MLASTPRATANIGCRKSHRSGSRSRRLPSIHVHVHRRRLHIRHPQHQGQDQQRQRHAGQQGQQRSSPTGNGPDTRDKDEDHGVSEVRRPKPKLDLHKIDALLHKIEVDVACLRQALHPAEEDGPEAQAAQDASDRPRETPDPEPRRTRQVNTARRRPHPRPRPRPPPRPAPAHVSSAPAAAAAPPADAALGRRAPSVRVPSRSDRSGESGAYAADWNHLSGRFERCMASSPQAGCRRETFRTGWGASRTVGMEGGVIRHSFGDGDDDGYEDDEGKSEGEYESESEEWESSQSDRDSARRTWIAAGSTSYVDDGNYHPFPLGQ</sequence>
<keyword evidence="3" id="KW-1185">Reference proteome</keyword>
<feature type="compositionally biased region" description="Low complexity" evidence="1">
    <location>
        <begin position="46"/>
        <end position="64"/>
    </location>
</feature>